<dbReference type="Proteomes" id="UP001172386">
    <property type="component" value="Unassembled WGS sequence"/>
</dbReference>
<proteinExistence type="predicted"/>
<comment type="caution">
    <text evidence="1">The sequence shown here is derived from an EMBL/GenBank/DDBJ whole genome shotgun (WGS) entry which is preliminary data.</text>
</comment>
<protein>
    <submittedName>
        <fullName evidence="1">Uncharacterized protein</fullName>
    </submittedName>
</protein>
<gene>
    <name evidence="1" type="ORF">H2198_000402</name>
</gene>
<reference evidence="1" key="1">
    <citation type="submission" date="2022-10" db="EMBL/GenBank/DDBJ databases">
        <title>Culturing micro-colonial fungi from biological soil crusts in the Mojave desert and describing Neophaeococcomyces mojavensis, and introducing the new genera and species Taxawa tesnikishii.</title>
        <authorList>
            <person name="Kurbessoian T."/>
            <person name="Stajich J.E."/>
        </authorList>
    </citation>
    <scope>NUCLEOTIDE SEQUENCE</scope>
    <source>
        <strain evidence="1">JES_112</strain>
    </source>
</reference>
<accession>A0ACC3AKU0</accession>
<dbReference type="EMBL" id="JAPDRQ010000004">
    <property type="protein sequence ID" value="KAJ9664184.1"/>
    <property type="molecule type" value="Genomic_DNA"/>
</dbReference>
<evidence type="ECO:0000313" key="1">
    <source>
        <dbReference type="EMBL" id="KAJ9664184.1"/>
    </source>
</evidence>
<sequence>MPQTQVLSFAIRTRRAAQPLWRQWRPSVLPCGRPEQARHIHPACSEYTNRRASNRQYAFPKLNPLRSAILCRHITSHVSTARPQLPYLYNAFYRDRSFRTALIRHLTSEARKSKWRDTLKWQLRFHAYAWPMVGLLFMMYIGYLQMEMEHNHPTPTEWSFWARWEARVAKAAESRSGVTDWALVGKFWSKLVKRLEDPKGDGKGLKQQEVDSAPIMVDGVGMVGFDITAKRERWKQAYWECLMGLAKASEHLDGMCKRKGADLKDKLFNWENIYGPENPRPKPMPYDKNGEHLRVPTFNEVEPAMDDPEVYYMKILTTKGFTNQQRLDAALAYADWCDYKGLKETSSYAYSWALDIAAGGLPQGADHVVDIQTGVINTGKEQFVTENLLKATTALGVWHAKNGEVKEALPIFLSVLRARKALPAAPPHLQQTASRPDMMTPEQRQAQTQGDVVMRYVTTFMDFFRESDSMQVPSTGDERPFHSLKEACEEVGLMTYIGEILFATSEQEREKGLSWTRDSVEAAEAVLWFMDEQGASPDQEGRQKCRECLETGLANWQQMTRQMARLAKKKEEEARQSKGWLGLGIGQGSAIDKAHEEIKRWEEEEVQIELRRQKTASLVNNLKPLGNPFSIV</sequence>
<name>A0ACC3AKU0_9EURO</name>
<keyword evidence="2" id="KW-1185">Reference proteome</keyword>
<evidence type="ECO:0000313" key="2">
    <source>
        <dbReference type="Proteomes" id="UP001172386"/>
    </source>
</evidence>
<organism evidence="1 2">
    <name type="scientific">Neophaeococcomyces mojaviensis</name>
    <dbReference type="NCBI Taxonomy" id="3383035"/>
    <lineage>
        <taxon>Eukaryota</taxon>
        <taxon>Fungi</taxon>
        <taxon>Dikarya</taxon>
        <taxon>Ascomycota</taxon>
        <taxon>Pezizomycotina</taxon>
        <taxon>Eurotiomycetes</taxon>
        <taxon>Chaetothyriomycetidae</taxon>
        <taxon>Chaetothyriales</taxon>
        <taxon>Chaetothyriales incertae sedis</taxon>
        <taxon>Neophaeococcomyces</taxon>
    </lineage>
</organism>